<evidence type="ECO:0000259" key="13">
    <source>
        <dbReference type="PROSITE" id="PS51846"/>
    </source>
</evidence>
<dbReference type="PANTHER" id="PTHR22777">
    <property type="entry name" value="HEMOLYSIN-RELATED"/>
    <property type="match status" value="1"/>
</dbReference>
<dbReference type="AlphaFoldDB" id="A0A1W6SSD8"/>
<evidence type="ECO:0000256" key="8">
    <source>
        <dbReference type="ARBA" id="ARBA00023136"/>
    </source>
</evidence>
<reference evidence="14 15" key="1">
    <citation type="journal article" date="2015" name="Int. J. Syst. Evol. Microbiol.">
        <title>Nitrosospira lacus sp. nov., a psychrotolerant, ammonia-oxidizing bacterium from sandy lake sediment.</title>
        <authorList>
            <person name="Urakawa H."/>
            <person name="Garcia J.C."/>
            <person name="Nielsen J.L."/>
            <person name="Le V.Q."/>
            <person name="Kozlowski J.A."/>
            <person name="Stein L.Y."/>
            <person name="Lim C.K."/>
            <person name="Pommerening-Roser A."/>
            <person name="Martens-Habbena W."/>
            <person name="Stahl D.A."/>
            <person name="Klotz M.G."/>
        </authorList>
    </citation>
    <scope>NUCLEOTIDE SEQUENCE [LARGE SCALE GENOMIC DNA]</scope>
    <source>
        <strain evidence="14 15">APG3</strain>
    </source>
</reference>
<keyword evidence="5" id="KW-0677">Repeat</keyword>
<evidence type="ECO:0000313" key="14">
    <source>
        <dbReference type="EMBL" id="ARO88724.1"/>
    </source>
</evidence>
<dbReference type="KEGG" id="nlc:EBAPG3_013645"/>
<keyword evidence="3" id="KW-1003">Cell membrane</keyword>
<dbReference type="PANTHER" id="PTHR22777:SF32">
    <property type="entry name" value="UPF0053 INNER MEMBRANE PROTEIN YFJD"/>
    <property type="match status" value="1"/>
</dbReference>
<dbReference type="OrthoDB" id="9797674at2"/>
<evidence type="ECO:0000256" key="10">
    <source>
        <dbReference type="PROSITE-ProRule" id="PRU01193"/>
    </source>
</evidence>
<dbReference type="InterPro" id="IPR016169">
    <property type="entry name" value="FAD-bd_PCMH_sub2"/>
</dbReference>
<dbReference type="InterPro" id="IPR002550">
    <property type="entry name" value="CNNM"/>
</dbReference>
<dbReference type="InterPro" id="IPR046342">
    <property type="entry name" value="CBS_dom_sf"/>
</dbReference>
<dbReference type="InterPro" id="IPR000644">
    <property type="entry name" value="CBS_dom"/>
</dbReference>
<evidence type="ECO:0000313" key="15">
    <source>
        <dbReference type="Proteomes" id="UP000012179"/>
    </source>
</evidence>
<accession>A0A1W6SSD8</accession>
<evidence type="ECO:0000256" key="9">
    <source>
        <dbReference type="PROSITE-ProRule" id="PRU00703"/>
    </source>
</evidence>
<keyword evidence="8 10" id="KW-0472">Membrane</keyword>
<dbReference type="Proteomes" id="UP000012179">
    <property type="component" value="Chromosome"/>
</dbReference>
<dbReference type="SUPFAM" id="SSF54631">
    <property type="entry name" value="CBS-domain pair"/>
    <property type="match status" value="1"/>
</dbReference>
<dbReference type="Pfam" id="PF01595">
    <property type="entry name" value="CNNM"/>
    <property type="match status" value="1"/>
</dbReference>
<dbReference type="EMBL" id="CP021106">
    <property type="protein sequence ID" value="ARO88724.1"/>
    <property type="molecule type" value="Genomic_DNA"/>
</dbReference>
<keyword evidence="4 10" id="KW-0812">Transmembrane</keyword>
<dbReference type="eggNOG" id="COG4536">
    <property type="taxonomic scope" value="Bacteria"/>
</dbReference>
<keyword evidence="6 10" id="KW-1133">Transmembrane helix</keyword>
<dbReference type="InterPro" id="IPR036318">
    <property type="entry name" value="FAD-bd_PCMH-like_sf"/>
</dbReference>
<evidence type="ECO:0000256" key="1">
    <source>
        <dbReference type="ARBA" id="ARBA00004651"/>
    </source>
</evidence>
<feature type="transmembrane region" description="Helical" evidence="11">
    <location>
        <begin position="6"/>
        <end position="25"/>
    </location>
</feature>
<evidence type="ECO:0000259" key="12">
    <source>
        <dbReference type="PROSITE" id="PS51371"/>
    </source>
</evidence>
<evidence type="ECO:0000256" key="3">
    <source>
        <dbReference type="ARBA" id="ARBA00022475"/>
    </source>
</evidence>
<keyword evidence="7 9" id="KW-0129">CBS domain</keyword>
<evidence type="ECO:0000256" key="6">
    <source>
        <dbReference type="ARBA" id="ARBA00022989"/>
    </source>
</evidence>
<dbReference type="GO" id="GO:0050660">
    <property type="term" value="F:flavin adenine dinucleotide binding"/>
    <property type="evidence" value="ECO:0007669"/>
    <property type="project" value="InterPro"/>
</dbReference>
<dbReference type="InterPro" id="IPR044751">
    <property type="entry name" value="Ion_transp-like_CBS"/>
</dbReference>
<dbReference type="Gene3D" id="3.10.580.10">
    <property type="entry name" value="CBS-domain"/>
    <property type="match status" value="1"/>
</dbReference>
<proteinExistence type="inferred from homology"/>
<comment type="subcellular location">
    <subcellularLocation>
        <location evidence="1">Cell membrane</location>
        <topology evidence="1">Multi-pass membrane protein</topology>
    </subcellularLocation>
</comment>
<protein>
    <submittedName>
        <fullName evidence="14">Magnesium and cobalt efflux protein CorC</fullName>
    </submittedName>
</protein>
<dbReference type="PROSITE" id="PS51371">
    <property type="entry name" value="CBS"/>
    <property type="match status" value="1"/>
</dbReference>
<evidence type="ECO:0000256" key="7">
    <source>
        <dbReference type="ARBA" id="ARBA00023122"/>
    </source>
</evidence>
<feature type="transmembrane region" description="Helical" evidence="11">
    <location>
        <begin position="94"/>
        <end position="110"/>
    </location>
</feature>
<evidence type="ECO:0000256" key="2">
    <source>
        <dbReference type="ARBA" id="ARBA00006337"/>
    </source>
</evidence>
<name>A0A1W6SSD8_9PROT</name>
<feature type="domain" description="CNNM transmembrane" evidence="13">
    <location>
        <begin position="2"/>
        <end position="193"/>
    </location>
</feature>
<gene>
    <name evidence="14" type="ORF">EBAPG3_013645</name>
</gene>
<dbReference type="Gene3D" id="3.30.465.10">
    <property type="match status" value="1"/>
</dbReference>
<dbReference type="PROSITE" id="PS51846">
    <property type="entry name" value="CNNM"/>
    <property type="match status" value="1"/>
</dbReference>
<dbReference type="Pfam" id="PF00571">
    <property type="entry name" value="CBS"/>
    <property type="match status" value="1"/>
</dbReference>
<evidence type="ECO:0000256" key="4">
    <source>
        <dbReference type="ARBA" id="ARBA00022692"/>
    </source>
</evidence>
<dbReference type="SUPFAM" id="SSF56176">
    <property type="entry name" value="FAD-binding/transporter-associated domain-like"/>
    <property type="match status" value="1"/>
</dbReference>
<evidence type="ECO:0000256" key="11">
    <source>
        <dbReference type="SAM" id="Phobius"/>
    </source>
</evidence>
<feature type="transmembrane region" description="Helical" evidence="11">
    <location>
        <begin position="62"/>
        <end position="88"/>
    </location>
</feature>
<sequence length="437" mass="48596">MEDMPLYVLLVALIVLLILSAFFSLSETSMMAINRYRLKHLVKEGHRGARLTSRLLLNTDRLLGVILLGNNLLNAAAATLVAVIISSFFGQNDLALLIGTVCVTFAILVFSEITPKVIAAAYPERIALASSYVLTPLLKVFYPVVWFVNLFVQALLTILRLKPREDSAAQKLNLEELKTLVLEAGHFIRKKHQSMLLNLFDLETVTVDDVMVPRGQIEAIDLDADDEIIHNQLLTCHHTRLPVYRGTPDNVTGIIHVRKVLNQMRNGEVTAAILEKIMREPYFIPSGTPLFSQLQLFQENHERVGLIVDEYGEWMGLVALEDIVEEIIGEFTTHAPTQAGILVKQEEDGSVIVEGSSLLRDLNRKLGLRLPLGGPKTLNGLILEYFQDIPEAGTSLKIADYPMEVVQTQDRVVKVVRIFPSLVSVAGTGEPVTDHQP</sequence>
<dbReference type="GO" id="GO:0005886">
    <property type="term" value="C:plasma membrane"/>
    <property type="evidence" value="ECO:0007669"/>
    <property type="project" value="UniProtKB-SubCell"/>
</dbReference>
<feature type="domain" description="CBS" evidence="12">
    <location>
        <begin position="277"/>
        <end position="333"/>
    </location>
</feature>
<keyword evidence="15" id="KW-1185">Reference proteome</keyword>
<dbReference type="Pfam" id="PF03471">
    <property type="entry name" value="CorC_HlyC"/>
    <property type="match status" value="1"/>
</dbReference>
<dbReference type="SMART" id="SM01091">
    <property type="entry name" value="CorC_HlyC"/>
    <property type="match status" value="1"/>
</dbReference>
<dbReference type="CDD" id="cd04590">
    <property type="entry name" value="CBS_pair_CorC_HlyC_assoc"/>
    <property type="match status" value="1"/>
</dbReference>
<comment type="similarity">
    <text evidence="2">Belongs to the UPF0053 family.</text>
</comment>
<dbReference type="InterPro" id="IPR005170">
    <property type="entry name" value="Transptr-assoc_dom"/>
</dbReference>
<organism evidence="14 15">
    <name type="scientific">Nitrosospira lacus</name>
    <dbReference type="NCBI Taxonomy" id="1288494"/>
    <lineage>
        <taxon>Bacteria</taxon>
        <taxon>Pseudomonadati</taxon>
        <taxon>Pseudomonadota</taxon>
        <taxon>Betaproteobacteria</taxon>
        <taxon>Nitrosomonadales</taxon>
        <taxon>Nitrosomonadaceae</taxon>
        <taxon>Nitrosospira</taxon>
    </lineage>
</organism>
<evidence type="ECO:0000256" key="5">
    <source>
        <dbReference type="ARBA" id="ARBA00022737"/>
    </source>
</evidence>